<organism evidence="1 2">
    <name type="scientific">Liparis tanakae</name>
    <name type="common">Tanaka's snailfish</name>
    <dbReference type="NCBI Taxonomy" id="230148"/>
    <lineage>
        <taxon>Eukaryota</taxon>
        <taxon>Metazoa</taxon>
        <taxon>Chordata</taxon>
        <taxon>Craniata</taxon>
        <taxon>Vertebrata</taxon>
        <taxon>Euteleostomi</taxon>
        <taxon>Actinopterygii</taxon>
        <taxon>Neopterygii</taxon>
        <taxon>Teleostei</taxon>
        <taxon>Neoteleostei</taxon>
        <taxon>Acanthomorphata</taxon>
        <taxon>Eupercaria</taxon>
        <taxon>Perciformes</taxon>
        <taxon>Cottioidei</taxon>
        <taxon>Cottales</taxon>
        <taxon>Liparidae</taxon>
        <taxon>Liparis</taxon>
    </lineage>
</organism>
<keyword evidence="2" id="KW-1185">Reference proteome</keyword>
<reference evidence="1 2" key="1">
    <citation type="submission" date="2019-03" db="EMBL/GenBank/DDBJ databases">
        <title>First draft genome of Liparis tanakae, snailfish: a comprehensive survey of snailfish specific genes.</title>
        <authorList>
            <person name="Kim W."/>
            <person name="Song I."/>
            <person name="Jeong J.-H."/>
            <person name="Kim D."/>
            <person name="Kim S."/>
            <person name="Ryu S."/>
            <person name="Song J.Y."/>
            <person name="Lee S.K."/>
        </authorList>
    </citation>
    <scope>NUCLEOTIDE SEQUENCE [LARGE SCALE GENOMIC DNA]</scope>
    <source>
        <tissue evidence="1">Muscle</tissue>
    </source>
</reference>
<gene>
    <name evidence="1" type="ORF">EYF80_010373</name>
</gene>
<evidence type="ECO:0000313" key="2">
    <source>
        <dbReference type="Proteomes" id="UP000314294"/>
    </source>
</evidence>
<protein>
    <submittedName>
        <fullName evidence="1">Uncharacterized protein</fullName>
    </submittedName>
</protein>
<proteinExistence type="predicted"/>
<evidence type="ECO:0000313" key="1">
    <source>
        <dbReference type="EMBL" id="TNN79349.1"/>
    </source>
</evidence>
<sequence length="198" mass="22101">MSSVWNQEKHQAQMHRELRGAAVTSGSSLSCRLLREKYHQLHLLLVHACSELLNFLCGDLEHFRMIFLQGCAGGAGLIGLLCHRASRDASLEPKSSLVSRASESPEDASSNSRWRSAFSVESSLIRCRTFESELLRQLLVEQQETLPLDFTVLLQSPHLVFVLLSLLSQLLLQVLHLLLGLRQLPLVALLQLTDPLGL</sequence>
<dbReference type="EMBL" id="SRLO01000065">
    <property type="protein sequence ID" value="TNN79349.1"/>
    <property type="molecule type" value="Genomic_DNA"/>
</dbReference>
<comment type="caution">
    <text evidence="1">The sequence shown here is derived from an EMBL/GenBank/DDBJ whole genome shotgun (WGS) entry which is preliminary data.</text>
</comment>
<dbReference type="AlphaFoldDB" id="A0A4Z2IMW5"/>
<accession>A0A4Z2IMW5</accession>
<dbReference type="Proteomes" id="UP000314294">
    <property type="component" value="Unassembled WGS sequence"/>
</dbReference>
<name>A0A4Z2IMW5_9TELE</name>